<comment type="caution">
    <text evidence="1">The sequence shown here is derived from an EMBL/GenBank/DDBJ whole genome shotgun (WGS) entry which is preliminary data.</text>
</comment>
<dbReference type="RefSeq" id="WP_041893374.1">
    <property type="nucleotide sequence ID" value="NZ_CP010817.1"/>
</dbReference>
<dbReference type="KEGG" id="mpw:MPR_2732"/>
<sequence>MEEQYQQILVRYYSDVLEENTVETFWGKTIDKEKGLYQVDNIPFYGPDFSCDDIIYAEFDETENTLTYRYVDTASGNSTVQVIVQKEKYNREDLYNEILYSGTEIEVCSEQYFVINIPSKTDYRNVYAILGALEEEKVIEFAEPLLSPKHSADLRQK</sequence>
<dbReference type="Pfam" id="PF14085">
    <property type="entry name" value="DUF4265"/>
    <property type="match status" value="1"/>
</dbReference>
<dbReference type="AlphaFoldDB" id="A0AAJ4W5H9"/>
<keyword evidence="2" id="KW-1185">Reference proteome</keyword>
<dbReference type="InterPro" id="IPR025361">
    <property type="entry name" value="DUF4265"/>
</dbReference>
<evidence type="ECO:0008006" key="3">
    <source>
        <dbReference type="Google" id="ProtNLM"/>
    </source>
</evidence>
<dbReference type="Proteomes" id="UP000183496">
    <property type="component" value="Unassembled WGS sequence"/>
</dbReference>
<gene>
    <name evidence="1" type="ORF">SAMN04488089_105137</name>
</gene>
<evidence type="ECO:0000313" key="1">
    <source>
        <dbReference type="EMBL" id="SEQ71639.1"/>
    </source>
</evidence>
<accession>A0AAJ4W5H9</accession>
<name>A0AAJ4W5H9_MYRPR</name>
<proteinExistence type="predicted"/>
<organism evidence="1 2">
    <name type="scientific">Myroides profundi</name>
    <dbReference type="NCBI Taxonomy" id="480520"/>
    <lineage>
        <taxon>Bacteria</taxon>
        <taxon>Pseudomonadati</taxon>
        <taxon>Bacteroidota</taxon>
        <taxon>Flavobacteriia</taxon>
        <taxon>Flavobacteriales</taxon>
        <taxon>Flavobacteriaceae</taxon>
        <taxon>Myroides</taxon>
    </lineage>
</organism>
<dbReference type="EMBL" id="FOFY01000005">
    <property type="protein sequence ID" value="SEQ71639.1"/>
    <property type="molecule type" value="Genomic_DNA"/>
</dbReference>
<evidence type="ECO:0000313" key="2">
    <source>
        <dbReference type="Proteomes" id="UP000183496"/>
    </source>
</evidence>
<protein>
    <recommendedName>
        <fullName evidence="3">DUF4265 domain-containing protein</fullName>
    </recommendedName>
</protein>
<reference evidence="1 2" key="1">
    <citation type="submission" date="2016-10" db="EMBL/GenBank/DDBJ databases">
        <authorList>
            <person name="Varghese N."/>
            <person name="Submissions S."/>
        </authorList>
    </citation>
    <scope>NUCLEOTIDE SEQUENCE [LARGE SCALE GENOMIC DNA]</scope>
    <source>
        <strain evidence="2">DSM 19823 / KCTC 23066 / CCTCC M 208030 / D25</strain>
    </source>
</reference>